<dbReference type="Proteomes" id="UP000233365">
    <property type="component" value="Unassembled WGS sequence"/>
</dbReference>
<protein>
    <submittedName>
        <fullName evidence="1">Uncharacterized protein</fullName>
    </submittedName>
</protein>
<dbReference type="EMBL" id="PGTS01000009">
    <property type="protein sequence ID" value="PKR47392.1"/>
    <property type="molecule type" value="Genomic_DNA"/>
</dbReference>
<evidence type="ECO:0000313" key="2">
    <source>
        <dbReference type="Proteomes" id="UP000233365"/>
    </source>
</evidence>
<reference evidence="1 2" key="1">
    <citation type="submission" date="2017-11" db="EMBL/GenBank/DDBJ databases">
        <title>Biodiversity and function of Thalassospira species in the particle-attached aromatic-hydrocarbon-degrading consortia from the surface seawater of the China South Sea.</title>
        <authorList>
            <person name="Dong C."/>
            <person name="Liu R."/>
            <person name="Shao Z."/>
        </authorList>
    </citation>
    <scope>NUCLEOTIDE SEQUENCE [LARGE SCALE GENOMIC DNA]</scope>
    <source>
        <strain evidence="1 2">139Z-12</strain>
    </source>
</reference>
<accession>A0ABX4R3C3</accession>
<evidence type="ECO:0000313" key="1">
    <source>
        <dbReference type="EMBL" id="PKR47392.1"/>
    </source>
</evidence>
<comment type="caution">
    <text evidence="1">The sequence shown here is derived from an EMBL/GenBank/DDBJ whole genome shotgun (WGS) entry which is preliminary data.</text>
</comment>
<organism evidence="1 2">
    <name type="scientific">Thalassospira povalilytica</name>
    <dbReference type="NCBI Taxonomy" id="732237"/>
    <lineage>
        <taxon>Bacteria</taxon>
        <taxon>Pseudomonadati</taxon>
        <taxon>Pseudomonadota</taxon>
        <taxon>Alphaproteobacteria</taxon>
        <taxon>Rhodospirillales</taxon>
        <taxon>Thalassospiraceae</taxon>
        <taxon>Thalassospira</taxon>
    </lineage>
</organism>
<sequence length="67" mass="7504">MQLLPDLISNISTCVSISKASGKPGALFYKAAPMVDKDRTRQETNIADALLRTNFLRFWCVRGDDGW</sequence>
<gene>
    <name evidence="1" type="ORF">CU041_19325</name>
</gene>
<keyword evidence="2" id="KW-1185">Reference proteome</keyword>
<name>A0ABX4R3C3_9PROT</name>
<proteinExistence type="predicted"/>